<gene>
    <name evidence="11" type="primary">ORF164243</name>
</gene>
<evidence type="ECO:0000256" key="7">
    <source>
        <dbReference type="ARBA" id="ARBA00023242"/>
    </source>
</evidence>
<dbReference type="GO" id="GO:0071021">
    <property type="term" value="C:U2-type post-spliceosomal complex"/>
    <property type="evidence" value="ECO:0007669"/>
    <property type="project" value="TreeGrafter"/>
</dbReference>
<dbReference type="PANTHER" id="PTHR13007">
    <property type="entry name" value="PRE-MRNA SPLICING FACTOR-RELATED"/>
    <property type="match status" value="1"/>
</dbReference>
<feature type="domain" description="Pre-mRNA processing factor 4 (PRP4)-like" evidence="10">
    <location>
        <begin position="78"/>
        <end position="129"/>
    </location>
</feature>
<evidence type="ECO:0000313" key="11">
    <source>
        <dbReference type="EMBL" id="CEK88263.1"/>
    </source>
</evidence>
<keyword evidence="6" id="KW-0508">mRNA splicing</keyword>
<dbReference type="Gene3D" id="4.10.280.110">
    <property type="entry name" value="Pre-mRNA processing factor 4 domain"/>
    <property type="match status" value="1"/>
</dbReference>
<evidence type="ECO:0000256" key="5">
    <source>
        <dbReference type="ARBA" id="ARBA00022728"/>
    </source>
</evidence>
<dbReference type="SMART" id="SM00500">
    <property type="entry name" value="SFM"/>
    <property type="match status" value="1"/>
</dbReference>
<dbReference type="PANTHER" id="PTHR13007:SF19">
    <property type="entry name" value="PRE-MRNA-SPLICING FACTOR 18"/>
    <property type="match status" value="1"/>
</dbReference>
<evidence type="ECO:0000256" key="8">
    <source>
        <dbReference type="ARBA" id="ARBA00031388"/>
    </source>
</evidence>
<dbReference type="EMBL" id="HACG01041398">
    <property type="protein sequence ID" value="CEK88263.1"/>
    <property type="molecule type" value="Transcribed_RNA"/>
</dbReference>
<dbReference type="Gene3D" id="1.20.940.10">
    <property type="entry name" value="Functional domain of the splicing factor Prp18"/>
    <property type="match status" value="1"/>
</dbReference>
<dbReference type="InterPro" id="IPR039979">
    <property type="entry name" value="PRPF18"/>
</dbReference>
<organism evidence="11">
    <name type="scientific">Arion vulgaris</name>
    <dbReference type="NCBI Taxonomy" id="1028688"/>
    <lineage>
        <taxon>Eukaryota</taxon>
        <taxon>Metazoa</taxon>
        <taxon>Spiralia</taxon>
        <taxon>Lophotrochozoa</taxon>
        <taxon>Mollusca</taxon>
        <taxon>Gastropoda</taxon>
        <taxon>Heterobranchia</taxon>
        <taxon>Euthyneura</taxon>
        <taxon>Panpulmonata</taxon>
        <taxon>Eupulmonata</taxon>
        <taxon>Stylommatophora</taxon>
        <taxon>Helicina</taxon>
        <taxon>Arionoidea</taxon>
        <taxon>Arionidae</taxon>
        <taxon>Arion</taxon>
    </lineage>
</organism>
<dbReference type="InterPro" id="IPR004098">
    <property type="entry name" value="Prp18"/>
</dbReference>
<dbReference type="GO" id="GO:0005682">
    <property type="term" value="C:U5 snRNP"/>
    <property type="evidence" value="ECO:0007669"/>
    <property type="project" value="TreeGrafter"/>
</dbReference>
<dbReference type="GO" id="GO:0000350">
    <property type="term" value="P:generation of catalytic spliceosome for second transesterification step"/>
    <property type="evidence" value="ECO:0007669"/>
    <property type="project" value="TreeGrafter"/>
</dbReference>
<evidence type="ECO:0000256" key="2">
    <source>
        <dbReference type="ARBA" id="ARBA00008137"/>
    </source>
</evidence>
<keyword evidence="4" id="KW-0507">mRNA processing</keyword>
<evidence type="ECO:0000256" key="1">
    <source>
        <dbReference type="ARBA" id="ARBA00004123"/>
    </source>
</evidence>
<keyword evidence="5" id="KW-0747">Spliceosome</keyword>
<dbReference type="SUPFAM" id="SSF47938">
    <property type="entry name" value="Functional domain of the splicing factor Prp18"/>
    <property type="match status" value="1"/>
</dbReference>
<comment type="similarity">
    <text evidence="2">Belongs to the PRP18 family.</text>
</comment>
<feature type="region of interest" description="Disordered" evidence="9">
    <location>
        <begin position="47"/>
        <end position="73"/>
    </location>
</feature>
<comment type="subcellular location">
    <subcellularLocation>
        <location evidence="1">Nucleus</location>
    </subcellularLocation>
</comment>
<feature type="compositionally biased region" description="Polar residues" evidence="9">
    <location>
        <begin position="49"/>
        <end position="66"/>
    </location>
</feature>
<evidence type="ECO:0000259" key="10">
    <source>
        <dbReference type="SMART" id="SM00500"/>
    </source>
</evidence>
<dbReference type="Pfam" id="PF08799">
    <property type="entry name" value="PRP4"/>
    <property type="match status" value="1"/>
</dbReference>
<protein>
    <recommendedName>
        <fullName evidence="3">Pre-mRNA-splicing factor 18</fullName>
    </recommendedName>
    <alternativeName>
        <fullName evidence="8">PRP18 homolog</fullName>
    </alternativeName>
</protein>
<proteinExistence type="inferred from homology"/>
<dbReference type="Pfam" id="PF02840">
    <property type="entry name" value="Prp18"/>
    <property type="match status" value="1"/>
</dbReference>
<accession>A0A0B7B5F5</accession>
<dbReference type="InterPro" id="IPR036285">
    <property type="entry name" value="PRP4-like_sf"/>
</dbReference>
<sequence>MEGLKAEIERKKRQLQDSNLITDPKKKYYKQSALVAKQTEEYWKKHNNLAKSENSTKISAHESTVSGEGKPTDRLAQLPRKEVIRRLRERCEPIRLFGEDDHDAYKRLKKLETSEPDVQGGGYENDFQTAMEKVDQDYLNEIVKSTNGDDAKQSIDVSVKDDGTRQEDIARMREELGQGDKDKDHEIVLRFFKYILKKWGEKLNDRSEEEKRIIKGKMASATHSQTVAYLKPLFRKLKNKDVDEGLLGSIVEIVQFMMDKNYIRANDAYLEMAIGNAPWPIGVTMVGIHARTGREKISSRYVAHVLNDETQRKYIQAVKRLMTQCQILFPTDPSRSYNFLRPSDNSSL</sequence>
<evidence type="ECO:0000256" key="3">
    <source>
        <dbReference type="ARBA" id="ARBA00018242"/>
    </source>
</evidence>
<dbReference type="SUPFAM" id="SSF158230">
    <property type="entry name" value="PRP4-like"/>
    <property type="match status" value="1"/>
</dbReference>
<reference evidence="11" key="1">
    <citation type="submission" date="2014-12" db="EMBL/GenBank/DDBJ databases">
        <title>Insight into the proteome of Arion vulgaris.</title>
        <authorList>
            <person name="Aradska J."/>
            <person name="Bulat T."/>
            <person name="Smidak R."/>
            <person name="Sarate P."/>
            <person name="Gangsoo J."/>
            <person name="Sialana F."/>
            <person name="Bilban M."/>
            <person name="Lubec G."/>
        </authorList>
    </citation>
    <scope>NUCLEOTIDE SEQUENCE</scope>
    <source>
        <tissue evidence="11">Skin</tissue>
    </source>
</reference>
<dbReference type="InterPro" id="IPR014906">
    <property type="entry name" value="PRP4-like"/>
</dbReference>
<evidence type="ECO:0000256" key="4">
    <source>
        <dbReference type="ARBA" id="ARBA00022664"/>
    </source>
</evidence>
<dbReference type="AlphaFoldDB" id="A0A0B7B5F5"/>
<dbReference type="FunFam" id="1.20.940.10:FF:000002">
    <property type="entry name" value="Pre-mRNA processing factor 18"/>
    <property type="match status" value="1"/>
</dbReference>
<evidence type="ECO:0000256" key="6">
    <source>
        <dbReference type="ARBA" id="ARBA00023187"/>
    </source>
</evidence>
<dbReference type="GO" id="GO:0046540">
    <property type="term" value="C:U4/U6 x U5 tri-snRNP complex"/>
    <property type="evidence" value="ECO:0007669"/>
    <property type="project" value="TreeGrafter"/>
</dbReference>
<evidence type="ECO:0000256" key="9">
    <source>
        <dbReference type="SAM" id="MobiDB-lite"/>
    </source>
</evidence>
<name>A0A0B7B5F5_9EUPU</name>
<keyword evidence="7" id="KW-0539">Nucleus</keyword>